<dbReference type="GO" id="GO:0005576">
    <property type="term" value="C:extracellular region"/>
    <property type="evidence" value="ECO:0007669"/>
    <property type="project" value="UniProtKB-SubCell"/>
</dbReference>
<dbReference type="GO" id="GO:0044780">
    <property type="term" value="P:bacterial-type flagellum assembly"/>
    <property type="evidence" value="ECO:0007669"/>
    <property type="project" value="InterPro"/>
</dbReference>
<evidence type="ECO:0000256" key="3">
    <source>
        <dbReference type="ARBA" id="ARBA00009677"/>
    </source>
</evidence>
<evidence type="ECO:0000256" key="4">
    <source>
        <dbReference type="ARBA" id="ARBA00016244"/>
    </source>
</evidence>
<sequence length="482" mass="50761">MSLSSALSSAISGLTATSRNAQVTASNISNAMTEGYGRRELVVGSNSIGSGVQVLGVTRHVTPALLAERRDAAAEQAQTTLLSGFYNRLETLVGTPADGSSLSARMADFEASLVSAASRPDLDERLNGVVSDAKELAHTFKRVSDGIQSLRSEADLEIARTVEQLNSSLEQLRDLNRQISSAVVNKRETAALEDQRQIVIDSISEIVPIKQVPRELGQVALYTPGGAILIDGTAANIDFTNTRTIMPHMTQENGMLSGLEINGNPISTDSEAGPLSGGKLAALFAVRDDLAVKAQSQLDTAARDLVERFQDGGIDSTRAAGDAGFFTDSGAPFVATDEIGLSGRIAINTIVDPSAGGEVWHVRDGLGATAPGAIGNGQLLQDMQAALTALRIPASGSYGPSAQTASDLQASFLAEIGSAREVSDLNQNFASARWNSAQTMVLEEGVDTDQEIQQLMIIEQAYAANARMLEVIGDMMDQLARI</sequence>
<feature type="domain" description="Flagellar basal-body/hook protein C-terminal" evidence="8">
    <location>
        <begin position="438"/>
        <end position="481"/>
    </location>
</feature>
<dbReference type="AlphaFoldDB" id="A0AAJ1U9Z3"/>
<evidence type="ECO:0000256" key="5">
    <source>
        <dbReference type="ARBA" id="ARBA00022525"/>
    </source>
</evidence>
<evidence type="ECO:0000259" key="9">
    <source>
        <dbReference type="Pfam" id="PF22638"/>
    </source>
</evidence>
<dbReference type="InterPro" id="IPR002371">
    <property type="entry name" value="FlgK"/>
</dbReference>
<dbReference type="InterPro" id="IPR001444">
    <property type="entry name" value="Flag_bb_rod_N"/>
</dbReference>
<gene>
    <name evidence="10" type="primary">flgK</name>
    <name evidence="10" type="ORF">NOI20_07570</name>
</gene>
<protein>
    <recommendedName>
        <fullName evidence="4">Flagellar hook-associated protein 1</fullName>
    </recommendedName>
</protein>
<proteinExistence type="inferred from homology"/>
<dbReference type="GO" id="GO:0009424">
    <property type="term" value="C:bacterial-type flagellum hook"/>
    <property type="evidence" value="ECO:0007669"/>
    <property type="project" value="InterPro"/>
</dbReference>
<dbReference type="GO" id="GO:0009425">
    <property type="term" value="C:bacterial-type flagellum basal body"/>
    <property type="evidence" value="ECO:0007669"/>
    <property type="project" value="UniProtKB-SubCell"/>
</dbReference>
<dbReference type="RefSeq" id="WP_317625589.1">
    <property type="nucleotide sequence ID" value="NZ_JANFFA010000002.1"/>
</dbReference>
<accession>A0AAJ1U9Z3</accession>
<dbReference type="Pfam" id="PF06429">
    <property type="entry name" value="Flg_bbr_C"/>
    <property type="match status" value="1"/>
</dbReference>
<reference evidence="10" key="2">
    <citation type="submission" date="2023-04" db="EMBL/GenBank/DDBJ databases">
        <title>'Rhodoalgimonas zhirmunskyi' gen. nov., isolated from a red alga.</title>
        <authorList>
            <person name="Nedashkovskaya O.I."/>
            <person name="Otstavnykh N.Y."/>
            <person name="Bystritskaya E.P."/>
            <person name="Balabanova L.A."/>
            <person name="Isaeva M.P."/>
        </authorList>
    </citation>
    <scope>NUCLEOTIDE SEQUENCE</scope>
    <source>
        <strain evidence="10">10Alg 79</strain>
    </source>
</reference>
<keyword evidence="11" id="KW-1185">Reference proteome</keyword>
<dbReference type="Pfam" id="PF00460">
    <property type="entry name" value="Flg_bb_rod"/>
    <property type="match status" value="1"/>
</dbReference>
<keyword evidence="10" id="KW-0969">Cilium</keyword>
<evidence type="ECO:0000259" key="7">
    <source>
        <dbReference type="Pfam" id="PF00460"/>
    </source>
</evidence>
<comment type="caution">
    <text evidence="10">The sequence shown here is derived from an EMBL/GenBank/DDBJ whole genome shotgun (WGS) entry which is preliminary data.</text>
</comment>
<evidence type="ECO:0000256" key="2">
    <source>
        <dbReference type="ARBA" id="ARBA00004613"/>
    </source>
</evidence>
<dbReference type="Pfam" id="PF22638">
    <property type="entry name" value="FlgK_D1"/>
    <property type="match status" value="1"/>
</dbReference>
<name>A0AAJ1U9Z3_9RHOB</name>
<dbReference type="PANTHER" id="PTHR30033:SF1">
    <property type="entry name" value="FLAGELLAR HOOK-ASSOCIATED PROTEIN 1"/>
    <property type="match status" value="1"/>
</dbReference>
<feature type="domain" description="Flagellar basal body rod protein N-terminal" evidence="7">
    <location>
        <begin position="9"/>
        <end position="36"/>
    </location>
</feature>
<keyword evidence="10" id="KW-0966">Cell projection</keyword>
<dbReference type="Proteomes" id="UP001227162">
    <property type="component" value="Unassembled WGS sequence"/>
</dbReference>
<dbReference type="PANTHER" id="PTHR30033">
    <property type="entry name" value="FLAGELLAR HOOK-ASSOCIATED PROTEIN 1"/>
    <property type="match status" value="1"/>
</dbReference>
<evidence type="ECO:0000256" key="1">
    <source>
        <dbReference type="ARBA" id="ARBA00004117"/>
    </source>
</evidence>
<dbReference type="EMBL" id="JANFFA010000002">
    <property type="protein sequence ID" value="MDQ2093963.1"/>
    <property type="molecule type" value="Genomic_DNA"/>
</dbReference>
<dbReference type="InterPro" id="IPR053927">
    <property type="entry name" value="FlgK_helical"/>
</dbReference>
<dbReference type="NCBIfam" id="TIGR02492">
    <property type="entry name" value="flgK_ends"/>
    <property type="match status" value="1"/>
</dbReference>
<keyword evidence="5" id="KW-0964">Secreted</keyword>
<comment type="similarity">
    <text evidence="3">Belongs to the flagella basal body rod proteins family.</text>
</comment>
<dbReference type="GO" id="GO:0005198">
    <property type="term" value="F:structural molecule activity"/>
    <property type="evidence" value="ECO:0007669"/>
    <property type="project" value="InterPro"/>
</dbReference>
<comment type="subcellular location">
    <subcellularLocation>
        <location evidence="1">Bacterial flagellum basal body</location>
    </subcellularLocation>
    <subcellularLocation>
        <location evidence="2">Secreted</location>
    </subcellularLocation>
</comment>
<dbReference type="InterPro" id="IPR010930">
    <property type="entry name" value="Flg_bb/hook_C_dom"/>
</dbReference>
<evidence type="ECO:0000256" key="6">
    <source>
        <dbReference type="ARBA" id="ARBA00023143"/>
    </source>
</evidence>
<evidence type="ECO:0000259" key="8">
    <source>
        <dbReference type="Pfam" id="PF06429"/>
    </source>
</evidence>
<dbReference type="SUPFAM" id="SSF64518">
    <property type="entry name" value="Phase 1 flagellin"/>
    <property type="match status" value="1"/>
</dbReference>
<keyword evidence="10" id="KW-0282">Flagellum</keyword>
<reference evidence="10" key="1">
    <citation type="submission" date="2022-07" db="EMBL/GenBank/DDBJ databases">
        <authorList>
            <person name="Otstavnykh N."/>
            <person name="Isaeva M."/>
            <person name="Bystritskaya E."/>
        </authorList>
    </citation>
    <scope>NUCLEOTIDE SEQUENCE</scope>
    <source>
        <strain evidence="10">10Alg 79</strain>
    </source>
</reference>
<feature type="domain" description="Flagellar hook-associated protein FlgK helical" evidence="9">
    <location>
        <begin position="87"/>
        <end position="311"/>
    </location>
</feature>
<keyword evidence="6" id="KW-0975">Bacterial flagellum</keyword>
<evidence type="ECO:0000313" key="10">
    <source>
        <dbReference type="EMBL" id="MDQ2093963.1"/>
    </source>
</evidence>
<evidence type="ECO:0000313" key="11">
    <source>
        <dbReference type="Proteomes" id="UP001227162"/>
    </source>
</evidence>
<organism evidence="10 11">
    <name type="scientific">Rhodalgimonas zhirmunskyi</name>
    <dbReference type="NCBI Taxonomy" id="2964767"/>
    <lineage>
        <taxon>Bacteria</taxon>
        <taxon>Pseudomonadati</taxon>
        <taxon>Pseudomonadota</taxon>
        <taxon>Alphaproteobacteria</taxon>
        <taxon>Rhodobacterales</taxon>
        <taxon>Roseobacteraceae</taxon>
        <taxon>Rhodalgimonas</taxon>
    </lineage>
</organism>